<name>A0AAE1ARL8_9GAST</name>
<accession>A0AAE1ARL8</accession>
<evidence type="ECO:0000313" key="3">
    <source>
        <dbReference type="Proteomes" id="UP001283361"/>
    </source>
</evidence>
<feature type="compositionally biased region" description="Polar residues" evidence="1">
    <location>
        <begin position="106"/>
        <end position="119"/>
    </location>
</feature>
<reference evidence="2" key="1">
    <citation type="journal article" date="2023" name="G3 (Bethesda)">
        <title>A reference genome for the long-term kleptoplast-retaining sea slug Elysia crispata morphotype clarki.</title>
        <authorList>
            <person name="Eastman K.E."/>
            <person name="Pendleton A.L."/>
            <person name="Shaikh M.A."/>
            <person name="Suttiyut T."/>
            <person name="Ogas R."/>
            <person name="Tomko P."/>
            <person name="Gavelis G."/>
            <person name="Widhalm J.R."/>
            <person name="Wisecaver J.H."/>
        </authorList>
    </citation>
    <scope>NUCLEOTIDE SEQUENCE</scope>
    <source>
        <strain evidence="2">ECLA1</strain>
    </source>
</reference>
<protein>
    <submittedName>
        <fullName evidence="2">Uncharacterized protein</fullName>
    </submittedName>
</protein>
<evidence type="ECO:0000256" key="1">
    <source>
        <dbReference type="SAM" id="MobiDB-lite"/>
    </source>
</evidence>
<keyword evidence="3" id="KW-1185">Reference proteome</keyword>
<organism evidence="2 3">
    <name type="scientific">Elysia crispata</name>
    <name type="common">lettuce slug</name>
    <dbReference type="NCBI Taxonomy" id="231223"/>
    <lineage>
        <taxon>Eukaryota</taxon>
        <taxon>Metazoa</taxon>
        <taxon>Spiralia</taxon>
        <taxon>Lophotrochozoa</taxon>
        <taxon>Mollusca</taxon>
        <taxon>Gastropoda</taxon>
        <taxon>Heterobranchia</taxon>
        <taxon>Euthyneura</taxon>
        <taxon>Panpulmonata</taxon>
        <taxon>Sacoglossa</taxon>
        <taxon>Placobranchoidea</taxon>
        <taxon>Plakobranchidae</taxon>
        <taxon>Elysia</taxon>
    </lineage>
</organism>
<feature type="region of interest" description="Disordered" evidence="1">
    <location>
        <begin position="89"/>
        <end position="119"/>
    </location>
</feature>
<dbReference type="Proteomes" id="UP001283361">
    <property type="component" value="Unassembled WGS sequence"/>
</dbReference>
<comment type="caution">
    <text evidence="2">The sequence shown here is derived from an EMBL/GenBank/DDBJ whole genome shotgun (WGS) entry which is preliminary data.</text>
</comment>
<sequence>MVARLQLQQMYQDRDEPAGTFAARIKGQASVCQFDVKCTRGVNVSYSDQMIRDTLIVGLADDVIRPDVLGQADQDMSLDNIIRFIEAKESGKRSAGRINPLPPMSTPTASSTNGKKTPR</sequence>
<proteinExistence type="predicted"/>
<dbReference type="EMBL" id="JAWDGP010001472">
    <property type="protein sequence ID" value="KAK3791457.1"/>
    <property type="molecule type" value="Genomic_DNA"/>
</dbReference>
<gene>
    <name evidence="2" type="ORF">RRG08_046609</name>
</gene>
<dbReference type="AlphaFoldDB" id="A0AAE1ARL8"/>
<evidence type="ECO:0000313" key="2">
    <source>
        <dbReference type="EMBL" id="KAK3791457.1"/>
    </source>
</evidence>